<dbReference type="Gene3D" id="3.40.50.300">
    <property type="entry name" value="P-loop containing nucleotide triphosphate hydrolases"/>
    <property type="match status" value="1"/>
</dbReference>
<keyword evidence="1" id="KW-0547">Nucleotide-binding</keyword>
<evidence type="ECO:0000313" key="1">
    <source>
        <dbReference type="EMBL" id="HIV61405.1"/>
    </source>
</evidence>
<dbReference type="GO" id="GO:0005524">
    <property type="term" value="F:ATP binding"/>
    <property type="evidence" value="ECO:0007669"/>
    <property type="project" value="UniProtKB-KW"/>
</dbReference>
<dbReference type="AlphaFoldDB" id="A0A9D1PGJ5"/>
<protein>
    <submittedName>
        <fullName evidence="1">ATP-binding protein</fullName>
    </submittedName>
</protein>
<gene>
    <name evidence="1" type="ORF">H9746_00920</name>
</gene>
<name>A0A9D1PGJ5_9FIRM</name>
<accession>A0A9D1PGJ5</accession>
<proteinExistence type="predicted"/>
<dbReference type="Proteomes" id="UP000886808">
    <property type="component" value="Unassembled WGS sequence"/>
</dbReference>
<dbReference type="EMBL" id="DXIE01000008">
    <property type="protein sequence ID" value="HIV61405.1"/>
    <property type="molecule type" value="Genomic_DNA"/>
</dbReference>
<reference evidence="1" key="1">
    <citation type="journal article" date="2021" name="PeerJ">
        <title>Extensive microbial diversity within the chicken gut microbiome revealed by metagenomics and culture.</title>
        <authorList>
            <person name="Gilroy R."/>
            <person name="Ravi A."/>
            <person name="Getino M."/>
            <person name="Pursley I."/>
            <person name="Horton D.L."/>
            <person name="Alikhan N.F."/>
            <person name="Baker D."/>
            <person name="Gharbi K."/>
            <person name="Hall N."/>
            <person name="Watson M."/>
            <person name="Adriaenssens E.M."/>
            <person name="Foster-Nyarko E."/>
            <person name="Jarju S."/>
            <person name="Secka A."/>
            <person name="Antonio M."/>
            <person name="Oren A."/>
            <person name="Chaudhuri R.R."/>
            <person name="La Ragione R."/>
            <person name="Hildebrand F."/>
            <person name="Pallen M.J."/>
        </authorList>
    </citation>
    <scope>NUCLEOTIDE SEQUENCE</scope>
    <source>
        <strain evidence="1">CHK193-4272</strain>
    </source>
</reference>
<organism evidence="1 2">
    <name type="scientific">Candidatus Butyricicoccus avistercoris</name>
    <dbReference type="NCBI Taxonomy" id="2838518"/>
    <lineage>
        <taxon>Bacteria</taxon>
        <taxon>Bacillati</taxon>
        <taxon>Bacillota</taxon>
        <taxon>Clostridia</taxon>
        <taxon>Eubacteriales</taxon>
        <taxon>Butyricicoccaceae</taxon>
        <taxon>Butyricicoccus</taxon>
    </lineage>
</organism>
<dbReference type="SUPFAM" id="SSF52540">
    <property type="entry name" value="P-loop containing nucleoside triphosphate hydrolases"/>
    <property type="match status" value="1"/>
</dbReference>
<sequence length="311" mass="34840">MNILSNLVDFPEITNDIMHGDMPGDKIEINDSHKQKAKLIFPVLVEKLKKYMANNPYNRAVICVCGGSGVGKSETASLLGTALQKSGIGSYILSGDNYPHRIPAQNDAERVRVFRHGAVRGLVASGLYNENTKAILRELQANDTDSDPKLCTEYPWLETYQNEGKKALSGYLGTENEQNFAELSSIIKQFKTGANELYLKRMGRTELDLWYDLVDFSNKNVLIIEWTHGNSDKYTGVDIPILLNSTPQETLEHRRSRNRDGAVDSPFVTMVLEIEQRQLEAQAHKAQIIVSKSGELLTYAQYRKQMAEGGV</sequence>
<comment type="caution">
    <text evidence="1">The sequence shown here is derived from an EMBL/GenBank/DDBJ whole genome shotgun (WGS) entry which is preliminary data.</text>
</comment>
<dbReference type="InterPro" id="IPR027417">
    <property type="entry name" value="P-loop_NTPase"/>
</dbReference>
<evidence type="ECO:0000313" key="2">
    <source>
        <dbReference type="Proteomes" id="UP000886808"/>
    </source>
</evidence>
<keyword evidence="1" id="KW-0067">ATP-binding</keyword>
<reference evidence="1" key="2">
    <citation type="submission" date="2021-04" db="EMBL/GenBank/DDBJ databases">
        <authorList>
            <person name="Gilroy R."/>
        </authorList>
    </citation>
    <scope>NUCLEOTIDE SEQUENCE</scope>
    <source>
        <strain evidence="1">CHK193-4272</strain>
    </source>
</reference>